<dbReference type="OMA" id="YAFFDFT"/>
<accession>G0N937</accession>
<dbReference type="Proteomes" id="UP000008068">
    <property type="component" value="Unassembled WGS sequence"/>
</dbReference>
<dbReference type="GO" id="GO:0031510">
    <property type="term" value="C:SUMO activating enzyme complex"/>
    <property type="evidence" value="ECO:0007669"/>
    <property type="project" value="TreeGrafter"/>
</dbReference>
<evidence type="ECO:0000256" key="1">
    <source>
        <dbReference type="ARBA" id="ARBA00005673"/>
    </source>
</evidence>
<dbReference type="EMBL" id="GL379851">
    <property type="protein sequence ID" value="EGT55572.1"/>
    <property type="molecule type" value="Genomic_DNA"/>
</dbReference>
<dbReference type="AlphaFoldDB" id="G0N937"/>
<dbReference type="GO" id="GO:0019948">
    <property type="term" value="F:SUMO activating enzyme activity"/>
    <property type="evidence" value="ECO:0007669"/>
    <property type="project" value="EnsemblMetazoa"/>
</dbReference>
<dbReference type="InParanoid" id="G0N937"/>
<proteinExistence type="inferred from homology"/>
<comment type="similarity">
    <text evidence="1">Belongs to the ubiquitin-activating E1 family.</text>
</comment>
<dbReference type="GO" id="GO:0005737">
    <property type="term" value="C:cytoplasm"/>
    <property type="evidence" value="ECO:0007669"/>
    <property type="project" value="TreeGrafter"/>
</dbReference>
<gene>
    <name evidence="3" type="primary">Cbn-aos-1</name>
    <name evidence="3" type="ORF">CAEBREN_13140</name>
</gene>
<dbReference type="FunFam" id="3.40.50.720:FF:001067">
    <property type="entry name" value="SUMO-activating enzyme subunit aos-1"/>
    <property type="match status" value="1"/>
</dbReference>
<dbReference type="OrthoDB" id="10252231at2759"/>
<dbReference type="InterPro" id="IPR035985">
    <property type="entry name" value="Ubiquitin-activating_enz"/>
</dbReference>
<evidence type="ECO:0000259" key="2">
    <source>
        <dbReference type="Pfam" id="PF00899"/>
    </source>
</evidence>
<dbReference type="HOGENOM" id="CLU_002556_4_1_1"/>
<name>G0N937_CAEBE</name>
<dbReference type="SUPFAM" id="SSF69572">
    <property type="entry name" value="Activating enzymes of the ubiquitin-like proteins"/>
    <property type="match status" value="1"/>
</dbReference>
<protein>
    <submittedName>
        <fullName evidence="3">CBN-AOS-1 protein</fullName>
    </submittedName>
</protein>
<dbReference type="InterPro" id="IPR045886">
    <property type="entry name" value="ThiF/MoeB/HesA"/>
</dbReference>
<organism evidence="4">
    <name type="scientific">Caenorhabditis brenneri</name>
    <name type="common">Nematode worm</name>
    <dbReference type="NCBI Taxonomy" id="135651"/>
    <lineage>
        <taxon>Eukaryota</taxon>
        <taxon>Metazoa</taxon>
        <taxon>Ecdysozoa</taxon>
        <taxon>Nematoda</taxon>
        <taxon>Chromadorea</taxon>
        <taxon>Rhabditida</taxon>
        <taxon>Rhabditina</taxon>
        <taxon>Rhabditomorpha</taxon>
        <taxon>Rhabditoidea</taxon>
        <taxon>Rhabditidae</taxon>
        <taxon>Peloderinae</taxon>
        <taxon>Caenorhabditis</taxon>
    </lineage>
</organism>
<evidence type="ECO:0000313" key="3">
    <source>
        <dbReference type="EMBL" id="EGT55572.1"/>
    </source>
</evidence>
<dbReference type="GO" id="GO:0016925">
    <property type="term" value="P:protein sumoylation"/>
    <property type="evidence" value="ECO:0007669"/>
    <property type="project" value="EnsemblMetazoa"/>
</dbReference>
<reference evidence="4" key="1">
    <citation type="submission" date="2011-07" db="EMBL/GenBank/DDBJ databases">
        <authorList>
            <consortium name="Caenorhabditis brenneri Sequencing and Analysis Consortium"/>
            <person name="Wilson R.K."/>
        </authorList>
    </citation>
    <scope>NUCLEOTIDE SEQUENCE [LARGE SCALE GENOMIC DNA]</scope>
    <source>
        <strain evidence="4">PB2801</strain>
    </source>
</reference>
<keyword evidence="4" id="KW-1185">Reference proteome</keyword>
<dbReference type="PANTHER" id="PTHR10953">
    <property type="entry name" value="UBIQUITIN-ACTIVATING ENZYME E1"/>
    <property type="match status" value="1"/>
</dbReference>
<dbReference type="STRING" id="135651.G0N937"/>
<dbReference type="InterPro" id="IPR000594">
    <property type="entry name" value="ThiF_NAD_FAD-bd"/>
</dbReference>
<dbReference type="FunCoup" id="G0N937">
    <property type="interactions" value="3582"/>
</dbReference>
<dbReference type="eggNOG" id="KOG2014">
    <property type="taxonomic scope" value="Eukaryota"/>
</dbReference>
<sequence length="353" mass="39882">MTDQKENLEVSKQEQEVYDRQIRLWGMEAQNKLRNAKVLIIGGTQLGAEVAKTLSLAGVDALHLVDHRLVQESEVGSNFLLDASIDNTKLTKWVAARSFLTNLNRNVKLHIDETDLLSKSDSEIEAYVKDFTIVIVLDESYERTVKLNELCRKHKVRFVSGAIFGWVGYTFFDFNGHSFLTKAEESIETANLDEESQNTKTNKVVTLEEDQFEPKEYTYPSFVEAFNSDFSSKKVIKKCKRVVPTSYFLVKTMLLACKENKLSGDMVKDIEELIPIWKKEVVAGNHIVENQPVQPEKFNHLFAPEFTPTTACIGGIIGQESIKAISEGKLPIRNIFIYSALDSTGIACDFPLV</sequence>
<dbReference type="Pfam" id="PF00899">
    <property type="entry name" value="ThiF"/>
    <property type="match status" value="1"/>
</dbReference>
<dbReference type="PANTHER" id="PTHR10953:SF162">
    <property type="entry name" value="SUMO-ACTIVATING ENZYME SUBUNIT 1"/>
    <property type="match status" value="1"/>
</dbReference>
<dbReference type="Gene3D" id="3.40.50.720">
    <property type="entry name" value="NAD(P)-binding Rossmann-like Domain"/>
    <property type="match status" value="1"/>
</dbReference>
<evidence type="ECO:0000313" key="4">
    <source>
        <dbReference type="Proteomes" id="UP000008068"/>
    </source>
</evidence>
<feature type="domain" description="THIF-type NAD/FAD binding fold" evidence="2">
    <location>
        <begin position="18"/>
        <end position="340"/>
    </location>
</feature>